<proteinExistence type="predicted"/>
<accession>A0AAD1WVC7</accession>
<organism evidence="1 2">
    <name type="scientific">Pelobates cultripes</name>
    <name type="common">Western spadefoot toad</name>
    <dbReference type="NCBI Taxonomy" id="61616"/>
    <lineage>
        <taxon>Eukaryota</taxon>
        <taxon>Metazoa</taxon>
        <taxon>Chordata</taxon>
        <taxon>Craniata</taxon>
        <taxon>Vertebrata</taxon>
        <taxon>Euteleostomi</taxon>
        <taxon>Amphibia</taxon>
        <taxon>Batrachia</taxon>
        <taxon>Anura</taxon>
        <taxon>Pelobatoidea</taxon>
        <taxon>Pelobatidae</taxon>
        <taxon>Pelobates</taxon>
    </lineage>
</organism>
<dbReference type="Proteomes" id="UP001295444">
    <property type="component" value="Unassembled WGS sequence"/>
</dbReference>
<evidence type="ECO:0000313" key="1">
    <source>
        <dbReference type="EMBL" id="CAH2331445.1"/>
    </source>
</evidence>
<comment type="caution">
    <text evidence="1">The sequence shown here is derived from an EMBL/GenBank/DDBJ whole genome shotgun (WGS) entry which is preliminary data.</text>
</comment>
<gene>
    <name evidence="1" type="ORF">PECUL_23A025601</name>
</gene>
<protein>
    <submittedName>
        <fullName evidence="1">Uncharacterized protein</fullName>
    </submittedName>
</protein>
<reference evidence="1" key="1">
    <citation type="submission" date="2022-03" db="EMBL/GenBank/DDBJ databases">
        <authorList>
            <person name="Alioto T."/>
            <person name="Alioto T."/>
            <person name="Gomez Garrido J."/>
        </authorList>
    </citation>
    <scope>NUCLEOTIDE SEQUENCE</scope>
</reference>
<dbReference type="AlphaFoldDB" id="A0AAD1WVC7"/>
<dbReference type="EMBL" id="CAKOES020003259">
    <property type="protein sequence ID" value="CAH2331445.1"/>
    <property type="molecule type" value="Genomic_DNA"/>
</dbReference>
<keyword evidence="2" id="KW-1185">Reference proteome</keyword>
<name>A0AAD1WVC7_PELCU</name>
<sequence length="111" mass="12119">MINKQKSKSYIAQLQDHQGQWPIHTTKICTRRGQIGTTLNQTAGQKPSSPYLEANIHTKLTEDAKRTLEAPLSIEELANGVKATKPGKSPGPDGLTIAIIKNLQASYTHNS</sequence>
<evidence type="ECO:0000313" key="2">
    <source>
        <dbReference type="Proteomes" id="UP001295444"/>
    </source>
</evidence>